<evidence type="ECO:0000256" key="2">
    <source>
        <dbReference type="ARBA" id="ARBA00023125"/>
    </source>
</evidence>
<dbReference type="PATRIC" id="fig|1263870.3.peg.4586"/>
<dbReference type="PROSITE" id="PS01124">
    <property type="entry name" value="HTH_ARAC_FAMILY_2"/>
    <property type="match status" value="1"/>
</dbReference>
<dbReference type="Proteomes" id="UP000011885">
    <property type="component" value="Unassembled WGS sequence"/>
</dbReference>
<keyword evidence="1" id="KW-0805">Transcription regulation</keyword>
<keyword evidence="6" id="KW-1185">Reference proteome</keyword>
<evidence type="ECO:0000313" key="5">
    <source>
        <dbReference type="EMBL" id="EMI54235.1"/>
    </source>
</evidence>
<evidence type="ECO:0000313" key="6">
    <source>
        <dbReference type="Proteomes" id="UP000011885"/>
    </source>
</evidence>
<dbReference type="GO" id="GO:0003700">
    <property type="term" value="F:DNA-binding transcription factor activity"/>
    <property type="evidence" value="ECO:0007669"/>
    <property type="project" value="InterPro"/>
</dbReference>
<dbReference type="Gene3D" id="1.10.10.60">
    <property type="entry name" value="Homeodomain-like"/>
    <property type="match status" value="1"/>
</dbReference>
<organism evidence="5 6">
    <name type="scientific">Rhodopirellula sallentina SM41</name>
    <dbReference type="NCBI Taxonomy" id="1263870"/>
    <lineage>
        <taxon>Bacteria</taxon>
        <taxon>Pseudomonadati</taxon>
        <taxon>Planctomycetota</taxon>
        <taxon>Planctomycetia</taxon>
        <taxon>Pirellulales</taxon>
        <taxon>Pirellulaceae</taxon>
        <taxon>Rhodopirellula</taxon>
    </lineage>
</organism>
<dbReference type="AlphaFoldDB" id="M5TYH8"/>
<evidence type="ECO:0000259" key="4">
    <source>
        <dbReference type="PROSITE" id="PS01124"/>
    </source>
</evidence>
<name>M5TYH8_9BACT</name>
<dbReference type="InterPro" id="IPR018060">
    <property type="entry name" value="HTH_AraC"/>
</dbReference>
<protein>
    <submittedName>
        <fullName evidence="5">Xylose operon regulatory protein</fullName>
    </submittedName>
</protein>
<dbReference type="InterPro" id="IPR009057">
    <property type="entry name" value="Homeodomain-like_sf"/>
</dbReference>
<dbReference type="SMART" id="SM00342">
    <property type="entry name" value="HTH_ARAC"/>
    <property type="match status" value="1"/>
</dbReference>
<proteinExistence type="predicted"/>
<dbReference type="RefSeq" id="WP_008682749.1">
    <property type="nucleotide sequence ID" value="NZ_ANOH01000288.1"/>
</dbReference>
<dbReference type="SUPFAM" id="SSF46689">
    <property type="entry name" value="Homeodomain-like"/>
    <property type="match status" value="1"/>
</dbReference>
<dbReference type="PANTHER" id="PTHR30146:SF24">
    <property type="entry name" value="XYLOSE OPERON REGULATORY PROTEIN"/>
    <property type="match status" value="1"/>
</dbReference>
<feature type="domain" description="HTH araC/xylS-type" evidence="4">
    <location>
        <begin position="284"/>
        <end position="382"/>
    </location>
</feature>
<keyword evidence="2" id="KW-0238">DNA-binding</keyword>
<dbReference type="InterPro" id="IPR054031">
    <property type="entry name" value="XylR_PBP1"/>
</dbReference>
<dbReference type="InterPro" id="IPR046335">
    <property type="entry name" value="LacI/GalR-like_sensor"/>
</dbReference>
<dbReference type="SUPFAM" id="SSF53822">
    <property type="entry name" value="Periplasmic binding protein-like I"/>
    <property type="match status" value="1"/>
</dbReference>
<keyword evidence="3" id="KW-0804">Transcription</keyword>
<dbReference type="InterPro" id="IPR028082">
    <property type="entry name" value="Peripla_BP_I"/>
</dbReference>
<evidence type="ECO:0000256" key="1">
    <source>
        <dbReference type="ARBA" id="ARBA00023015"/>
    </source>
</evidence>
<dbReference type="OrthoDB" id="9795616at2"/>
<accession>M5TYH8</accession>
<dbReference type="Pfam" id="PF22177">
    <property type="entry name" value="PBP1_XylR"/>
    <property type="match status" value="1"/>
</dbReference>
<dbReference type="CDD" id="cd01543">
    <property type="entry name" value="PBP1_XylR"/>
    <property type="match status" value="1"/>
</dbReference>
<comment type="caution">
    <text evidence="5">The sequence shown here is derived from an EMBL/GenBank/DDBJ whole genome shotgun (WGS) entry which is preliminary data.</text>
</comment>
<sequence>MKKLRHVALLIETSNAYSRGVLEGVVSYNHEHDPWSIYLPEQERGAKPPSWIKNWKGDGLIVRIENDEIARIIRRLNKPVVDVSAARRVENIPWVETNDVAIAELAVEHFVSRGFTQLAFCGDPDFNWSRWREEAFVEMTESRSNLHCDVFASTSRSNPRYSWNREKKRIAKWIIGLPKPVGVFACYDIRAQQVLDVCREEEIRVPEEVAVLGVDNDKLLCNLCYPPLSSIIPDAHRTGREAARLLDVLMNGGDVDEKRHLIQPRGIATRQSTDVLAIEDPDIATAVRFIRENACDGINVKDVLKQVPLTRRALELRFQNLLGRTPHQEIIRQRVERVKRLLMETDMPLKAIARTAHFEHEEYMSVVFRRSTGLPPGKYRQTHKH</sequence>
<dbReference type="Pfam" id="PF13377">
    <property type="entry name" value="Peripla_BP_3"/>
    <property type="match status" value="1"/>
</dbReference>
<dbReference type="PANTHER" id="PTHR30146">
    <property type="entry name" value="LACI-RELATED TRANSCRIPTIONAL REPRESSOR"/>
    <property type="match status" value="1"/>
</dbReference>
<dbReference type="GO" id="GO:0000976">
    <property type="term" value="F:transcription cis-regulatory region binding"/>
    <property type="evidence" value="ECO:0007669"/>
    <property type="project" value="TreeGrafter"/>
</dbReference>
<evidence type="ECO:0000256" key="3">
    <source>
        <dbReference type="ARBA" id="ARBA00023163"/>
    </source>
</evidence>
<dbReference type="EMBL" id="ANOH01000288">
    <property type="protein sequence ID" value="EMI54235.1"/>
    <property type="molecule type" value="Genomic_DNA"/>
</dbReference>
<dbReference type="Pfam" id="PF12833">
    <property type="entry name" value="HTH_18"/>
    <property type="match status" value="1"/>
</dbReference>
<gene>
    <name evidence="5" type="ORF">RSSM_04338</name>
</gene>
<reference evidence="5 6" key="1">
    <citation type="journal article" date="2013" name="Mar. Genomics">
        <title>Expression of sulfatases in Rhodopirellula baltica and the diversity of sulfatases in the genus Rhodopirellula.</title>
        <authorList>
            <person name="Wegner C.E."/>
            <person name="Richter-Heitmann T."/>
            <person name="Klindworth A."/>
            <person name="Klockow C."/>
            <person name="Richter M."/>
            <person name="Achstetter T."/>
            <person name="Glockner F.O."/>
            <person name="Harder J."/>
        </authorList>
    </citation>
    <scope>NUCLEOTIDE SEQUENCE [LARGE SCALE GENOMIC DNA]</scope>
    <source>
        <strain evidence="5 6">SM41</strain>
    </source>
</reference>
<dbReference type="Gene3D" id="3.40.50.2300">
    <property type="match status" value="2"/>
</dbReference>